<evidence type="ECO:0000313" key="2">
    <source>
        <dbReference type="EMBL" id="CCI54157.1"/>
    </source>
</evidence>
<keyword evidence="1 2" id="KW-0560">Oxidoreductase</keyword>
<keyword evidence="3" id="KW-1185">Reference proteome</keyword>
<accession>A0A077MFW0</accession>
<dbReference type="Proteomes" id="UP000035720">
    <property type="component" value="Unassembled WGS sequence"/>
</dbReference>
<organism evidence="2 3">
    <name type="scientific">Nostocoides jenkinsii Ben 74</name>
    <dbReference type="NCBI Taxonomy" id="1193518"/>
    <lineage>
        <taxon>Bacteria</taxon>
        <taxon>Bacillati</taxon>
        <taxon>Actinomycetota</taxon>
        <taxon>Actinomycetes</taxon>
        <taxon>Micrococcales</taxon>
        <taxon>Intrasporangiaceae</taxon>
        <taxon>Nostocoides</taxon>
    </lineage>
</organism>
<dbReference type="GO" id="GO:0004489">
    <property type="term" value="F:methylenetetrahydrofolate reductase [NAD(P)H] activity"/>
    <property type="evidence" value="ECO:0007669"/>
    <property type="project" value="UniProtKB-EC"/>
</dbReference>
<evidence type="ECO:0000256" key="1">
    <source>
        <dbReference type="ARBA" id="ARBA00023002"/>
    </source>
</evidence>
<dbReference type="EC" id="1.5.1.20" evidence="2"/>
<dbReference type="RefSeq" id="WP_235434013.1">
    <property type="nucleotide sequence ID" value="NZ_HF571038.1"/>
</dbReference>
<reference evidence="2 3" key="1">
    <citation type="journal article" date="2013" name="ISME J.">
        <title>A metabolic model for members of the genus Tetrasphaera involved in enhanced biological phosphorus removal.</title>
        <authorList>
            <person name="Kristiansen R."/>
            <person name="Nguyen H.T.T."/>
            <person name="Saunders A.M."/>
            <person name="Nielsen J.L."/>
            <person name="Wimmer R."/>
            <person name="Le V.Q."/>
            <person name="McIlroy S.J."/>
            <person name="Petrovski S."/>
            <person name="Seviour R.J."/>
            <person name="Calteau A."/>
            <person name="Nielsen K.L."/>
            <person name="Nielsen P.H."/>
        </authorList>
    </citation>
    <scope>NUCLEOTIDE SEQUENCE [LARGE SCALE GENOMIC DNA]</scope>
    <source>
        <strain evidence="2 3">Ben 74</strain>
    </source>
</reference>
<protein>
    <submittedName>
        <fullName evidence="2">Methylenetetrahydrofolate reductase</fullName>
        <ecNumber evidence="2">1.5.1.20</ecNumber>
    </submittedName>
</protein>
<dbReference type="STRING" id="1193518.BN13_600016"/>
<name>A0A077MFW0_9MICO</name>
<dbReference type="EMBL" id="CAJC01000173">
    <property type="protein sequence ID" value="CCI54157.1"/>
    <property type="molecule type" value="Genomic_DNA"/>
</dbReference>
<evidence type="ECO:0000313" key="3">
    <source>
        <dbReference type="Proteomes" id="UP000035720"/>
    </source>
</evidence>
<gene>
    <name evidence="2" type="ORF">BN13_600016</name>
</gene>
<sequence>MSSVNSGPGEPDAWARAPWHDLVRTGRGEVLLYGLTPPRQTTAPEDVARLAQVTLERLAAIDVDCLVVYDLDDESDRTEVERPFVYSPTIDPSAFLDHLGDWTGPTILYRSVGKYDPAELDDWLRAEERDVSTVFVGASSRDKDVRTTLPQAHAAWRRAERETRPGGIPQRAIPLGAVAIPERHQQRGDEHLRMLAKQESGCAFFITQVVYNVTDAKDLVSDYWYACAERDVRPAPVIFTLSVCGSKRTLDFLEWLGVDVPRWLANELIHATDPIVESVDACLDTATELATFCRRIGLPFGFNVESVSTRKVENEATIELARKIRRLLA</sequence>
<dbReference type="InterPro" id="IPR029041">
    <property type="entry name" value="FAD-linked_oxidoreductase-like"/>
</dbReference>
<comment type="caution">
    <text evidence="2">The sequence shown here is derived from an EMBL/GenBank/DDBJ whole genome shotgun (WGS) entry which is preliminary data.</text>
</comment>
<dbReference type="SUPFAM" id="SSF51730">
    <property type="entry name" value="FAD-linked oxidoreductase"/>
    <property type="match status" value="1"/>
</dbReference>
<dbReference type="AlphaFoldDB" id="A0A077MFW0"/>
<dbReference type="Gene3D" id="3.20.20.220">
    <property type="match status" value="1"/>
</dbReference>
<proteinExistence type="predicted"/>